<accession>A0AC59YVP9</accession>
<dbReference type="EMBL" id="OX596104">
    <property type="protein sequence ID" value="CAN0016860.1"/>
    <property type="molecule type" value="Genomic_DNA"/>
</dbReference>
<gene>
    <name evidence="1" type="ORF">MRATA1EN22A_LOCUS10798</name>
</gene>
<feature type="non-terminal residue" evidence="1">
    <location>
        <position position="66"/>
    </location>
</feature>
<proteinExistence type="predicted"/>
<reference evidence="1" key="1">
    <citation type="submission" date="2023-05" db="EMBL/GenBank/DDBJ databases">
        <authorList>
            <consortium name="ELIXIR-Norway"/>
        </authorList>
    </citation>
    <scope>NUCLEOTIDE SEQUENCE</scope>
</reference>
<evidence type="ECO:0000313" key="1">
    <source>
        <dbReference type="EMBL" id="CAN0016860.1"/>
    </source>
</evidence>
<sequence length="66" mass="7648">MCLTLCNAMDPPWTCQAPLSLEFSRQEYWNGLPCPPPDLWQDLVRSSEKLPRFLMFLTTSLVFLQA</sequence>
<protein>
    <submittedName>
        <fullName evidence="1">Uncharacterized protein</fullName>
    </submittedName>
</protein>
<evidence type="ECO:0000313" key="2">
    <source>
        <dbReference type="Proteomes" id="UP001162501"/>
    </source>
</evidence>
<name>A0AC59YVP9_RANTA</name>
<reference evidence="1" key="2">
    <citation type="submission" date="2025-03" db="EMBL/GenBank/DDBJ databases">
        <authorList>
            <consortium name="ELIXIR-Norway"/>
            <consortium name="Elixir Norway"/>
        </authorList>
    </citation>
    <scope>NUCLEOTIDE SEQUENCE</scope>
</reference>
<dbReference type="Proteomes" id="UP001162501">
    <property type="component" value="Chromosome 20"/>
</dbReference>
<organism evidence="1 2">
    <name type="scientific">Rangifer tarandus platyrhynchus</name>
    <name type="common">Svalbard reindeer</name>
    <dbReference type="NCBI Taxonomy" id="3082113"/>
    <lineage>
        <taxon>Eukaryota</taxon>
        <taxon>Metazoa</taxon>
        <taxon>Chordata</taxon>
        <taxon>Craniata</taxon>
        <taxon>Vertebrata</taxon>
        <taxon>Euteleostomi</taxon>
        <taxon>Mammalia</taxon>
        <taxon>Eutheria</taxon>
        <taxon>Laurasiatheria</taxon>
        <taxon>Artiodactyla</taxon>
        <taxon>Ruminantia</taxon>
        <taxon>Pecora</taxon>
        <taxon>Cervidae</taxon>
        <taxon>Odocoileinae</taxon>
        <taxon>Rangifer</taxon>
    </lineage>
</organism>